<organism evidence="17 18">
    <name type="scientific">Trypanosoma vivax (strain Y486)</name>
    <dbReference type="NCBI Taxonomy" id="1055687"/>
    <lineage>
        <taxon>Eukaryota</taxon>
        <taxon>Discoba</taxon>
        <taxon>Euglenozoa</taxon>
        <taxon>Kinetoplastea</taxon>
        <taxon>Metakinetoplastina</taxon>
        <taxon>Trypanosomatida</taxon>
        <taxon>Trypanosomatidae</taxon>
        <taxon>Trypanosoma</taxon>
        <taxon>Duttonella</taxon>
    </lineage>
</organism>
<feature type="coiled-coil region" evidence="15">
    <location>
        <begin position="118"/>
        <end position="219"/>
    </location>
</feature>
<dbReference type="GO" id="GO:0006325">
    <property type="term" value="P:chromatin organization"/>
    <property type="evidence" value="ECO:0007669"/>
    <property type="project" value="UniProtKB-KW"/>
</dbReference>
<dbReference type="Proteomes" id="UP000009027">
    <property type="component" value="Unassembled WGS sequence"/>
</dbReference>
<dbReference type="SUPFAM" id="SSF57850">
    <property type="entry name" value="RING/U-box"/>
    <property type="match status" value="1"/>
</dbReference>
<dbReference type="GO" id="GO:0008270">
    <property type="term" value="F:zinc ion binding"/>
    <property type="evidence" value="ECO:0007669"/>
    <property type="project" value="UniProtKB-KW"/>
</dbReference>
<evidence type="ECO:0000256" key="13">
    <source>
        <dbReference type="PROSITE-ProRule" id="PRU00175"/>
    </source>
</evidence>
<protein>
    <recommendedName>
        <fullName evidence="14">E3 ubiquitin protein ligase</fullName>
        <ecNumber evidence="14">2.3.2.27</ecNumber>
    </recommendedName>
</protein>
<sequence>MSESAEDRWECPICSERPRDTVVTSCGHIFCGECIRRAIGSGTGYCSLCRSTLDVNQHGSIFPIDTYMNDPLIVSRERANEEVTSKFVGAVARALFAVSGSSVSPNVDSQMKSILDAFKEKEKATVEYIRKLREEEDEQQQQVDEAVSKYSACEIQLENVMCLLREKEKAFDELNGRIKAVENECRDLKMSNNNLQRELEDAKRQIKEMHARMNQLVACMHKGAHAMAVREGRQDMAGALSENCQPMESHTSLTVGRDCFIPCLGVVSEEVLAGVSRLTLNKVELTDRDLWRIHKCSNLKALSIEECTGRICLGTRMPHGNPPTRENCDDTEGVSGTSCLEEITISSCMNIKE</sequence>
<feature type="non-terminal residue" evidence="17">
    <location>
        <position position="353"/>
    </location>
</feature>
<keyword evidence="10 14" id="KW-0156">Chromatin regulator</keyword>
<keyword evidence="8 14" id="KW-0833">Ubl conjugation pathway</keyword>
<dbReference type="InterPro" id="IPR018957">
    <property type="entry name" value="Znf_C3HC4_RING-type"/>
</dbReference>
<dbReference type="InterPro" id="IPR001841">
    <property type="entry name" value="Znf_RING"/>
</dbReference>
<keyword evidence="18" id="KW-1185">Reference proteome</keyword>
<keyword evidence="5 14" id="KW-0808">Transferase</keyword>
<evidence type="ECO:0000256" key="7">
    <source>
        <dbReference type="ARBA" id="ARBA00022771"/>
    </source>
</evidence>
<evidence type="ECO:0000256" key="10">
    <source>
        <dbReference type="ARBA" id="ARBA00022853"/>
    </source>
</evidence>
<evidence type="ECO:0000256" key="2">
    <source>
        <dbReference type="ARBA" id="ARBA00004123"/>
    </source>
</evidence>
<dbReference type="PANTHER" id="PTHR23163:SF0">
    <property type="entry name" value="E3 UBIQUITIN-PROTEIN LIGASE BRE1"/>
    <property type="match status" value="1"/>
</dbReference>
<dbReference type="InterPro" id="IPR013083">
    <property type="entry name" value="Znf_RING/FYVE/PHD"/>
</dbReference>
<dbReference type="PROSITE" id="PS50089">
    <property type="entry name" value="ZF_RING_2"/>
    <property type="match status" value="1"/>
</dbReference>
<evidence type="ECO:0000256" key="3">
    <source>
        <dbReference type="ARBA" id="ARBA00004906"/>
    </source>
</evidence>
<keyword evidence="7 13" id="KW-0863">Zinc-finger</keyword>
<dbReference type="EC" id="2.3.2.27" evidence="14"/>
<comment type="catalytic activity">
    <reaction evidence="1 14">
        <text>S-ubiquitinyl-[E2 ubiquitin-conjugating enzyme]-L-cysteine + [acceptor protein]-L-lysine = [E2 ubiquitin-conjugating enzyme]-L-cysteine + N(6)-ubiquitinyl-[acceptor protein]-L-lysine.</text>
        <dbReference type="EC" id="2.3.2.27"/>
    </reaction>
</comment>
<proteinExistence type="inferred from homology"/>
<evidence type="ECO:0000313" key="18">
    <source>
        <dbReference type="Proteomes" id="UP000009027"/>
    </source>
</evidence>
<evidence type="ECO:0000256" key="12">
    <source>
        <dbReference type="ARBA" id="ARBA00023242"/>
    </source>
</evidence>
<dbReference type="Gene3D" id="1.20.5.340">
    <property type="match status" value="1"/>
</dbReference>
<dbReference type="VEuPathDB" id="TriTrypDB:TvY486_0032800"/>
<reference evidence="17 18" key="1">
    <citation type="journal article" date="2012" name="Proc. Natl. Acad. Sci. U.S.A.">
        <title>Antigenic diversity is generated by distinct evolutionary mechanisms in African trypanosome species.</title>
        <authorList>
            <person name="Jackson A.P."/>
            <person name="Berry A."/>
            <person name="Aslett M."/>
            <person name="Allison H.C."/>
            <person name="Burton P."/>
            <person name="Vavrova-Anderson J."/>
            <person name="Brown R."/>
            <person name="Browne H."/>
            <person name="Corton N."/>
            <person name="Hauser H."/>
            <person name="Gamble J."/>
            <person name="Gilderthorp R."/>
            <person name="Marcello L."/>
            <person name="McQuillan J."/>
            <person name="Otto T.D."/>
            <person name="Quail M.A."/>
            <person name="Sanders M.J."/>
            <person name="van Tonder A."/>
            <person name="Ginger M.L."/>
            <person name="Field M.C."/>
            <person name="Barry J.D."/>
            <person name="Hertz-Fowler C."/>
            <person name="Berriman M."/>
        </authorList>
    </citation>
    <scope>NUCLEOTIDE SEQUENCE</scope>
    <source>
        <strain evidence="17 18">Y486</strain>
    </source>
</reference>
<evidence type="ECO:0000256" key="4">
    <source>
        <dbReference type="ARBA" id="ARBA00005555"/>
    </source>
</evidence>
<evidence type="ECO:0000256" key="14">
    <source>
        <dbReference type="RuleBase" id="RU365038"/>
    </source>
</evidence>
<keyword evidence="11 14" id="KW-0175">Coiled coil</keyword>
<dbReference type="Gene3D" id="3.30.40.10">
    <property type="entry name" value="Zinc/RING finger domain, C3HC4 (zinc finger)"/>
    <property type="match status" value="1"/>
</dbReference>
<dbReference type="PANTHER" id="PTHR23163">
    <property type="entry name" value="RING FINGER PROTEIN-RELATED"/>
    <property type="match status" value="1"/>
</dbReference>
<comment type="similarity">
    <text evidence="4 14">Belongs to the BRE1 family.</text>
</comment>
<keyword evidence="12 14" id="KW-0539">Nucleus</keyword>
<evidence type="ECO:0000313" key="17">
    <source>
        <dbReference type="EMBL" id="CCD20455.1"/>
    </source>
</evidence>
<gene>
    <name evidence="17" type="ORF">TvY486_0032800</name>
</gene>
<dbReference type="SMART" id="SM00184">
    <property type="entry name" value="RING"/>
    <property type="match status" value="1"/>
</dbReference>
<evidence type="ECO:0000256" key="5">
    <source>
        <dbReference type="ARBA" id="ARBA00022679"/>
    </source>
</evidence>
<dbReference type="InterPro" id="IPR013956">
    <property type="entry name" value="E3_ubiquit_lig_Bre1"/>
</dbReference>
<dbReference type="GO" id="GO:0033503">
    <property type="term" value="C:HULC complex"/>
    <property type="evidence" value="ECO:0007669"/>
    <property type="project" value="TreeGrafter"/>
</dbReference>
<evidence type="ECO:0000256" key="15">
    <source>
        <dbReference type="SAM" id="Coils"/>
    </source>
</evidence>
<dbReference type="GO" id="GO:0061630">
    <property type="term" value="F:ubiquitin protein ligase activity"/>
    <property type="evidence" value="ECO:0007669"/>
    <property type="project" value="UniProtKB-EC"/>
</dbReference>
<dbReference type="CDD" id="cd16449">
    <property type="entry name" value="RING-HC"/>
    <property type="match status" value="1"/>
</dbReference>
<evidence type="ECO:0000256" key="9">
    <source>
        <dbReference type="ARBA" id="ARBA00022833"/>
    </source>
</evidence>
<keyword evidence="6 14" id="KW-0479">Metal-binding</keyword>
<dbReference type="GO" id="GO:0005634">
    <property type="term" value="C:nucleus"/>
    <property type="evidence" value="ECO:0007669"/>
    <property type="project" value="UniProtKB-SubCell"/>
</dbReference>
<evidence type="ECO:0000256" key="11">
    <source>
        <dbReference type="ARBA" id="ARBA00023054"/>
    </source>
</evidence>
<evidence type="ECO:0000259" key="16">
    <source>
        <dbReference type="PROSITE" id="PS50089"/>
    </source>
</evidence>
<dbReference type="InterPro" id="IPR017907">
    <property type="entry name" value="Znf_RING_CS"/>
</dbReference>
<dbReference type="Pfam" id="PF00097">
    <property type="entry name" value="zf-C3HC4"/>
    <property type="match status" value="1"/>
</dbReference>
<dbReference type="GO" id="GO:0016567">
    <property type="term" value="P:protein ubiquitination"/>
    <property type="evidence" value="ECO:0007669"/>
    <property type="project" value="UniProtKB-UniRule"/>
</dbReference>
<accession>F9WSB6</accession>
<dbReference type="PROSITE" id="PS00518">
    <property type="entry name" value="ZF_RING_1"/>
    <property type="match status" value="1"/>
</dbReference>
<evidence type="ECO:0000256" key="8">
    <source>
        <dbReference type="ARBA" id="ARBA00022786"/>
    </source>
</evidence>
<dbReference type="AlphaFoldDB" id="F9WSB6"/>
<evidence type="ECO:0000256" key="6">
    <source>
        <dbReference type="ARBA" id="ARBA00022723"/>
    </source>
</evidence>
<feature type="domain" description="RING-type" evidence="16">
    <location>
        <begin position="11"/>
        <end position="50"/>
    </location>
</feature>
<dbReference type="EMBL" id="CAEX01005611">
    <property type="protein sequence ID" value="CCD20455.1"/>
    <property type="molecule type" value="Genomic_DNA"/>
</dbReference>
<evidence type="ECO:0000256" key="1">
    <source>
        <dbReference type="ARBA" id="ARBA00000900"/>
    </source>
</evidence>
<keyword evidence="9 14" id="KW-0862">Zinc</keyword>
<comment type="pathway">
    <text evidence="3 14">Protein modification; protein ubiquitination.</text>
</comment>
<name>F9WSB6_TRYVY</name>
<comment type="subcellular location">
    <subcellularLocation>
        <location evidence="2 14">Nucleus</location>
    </subcellularLocation>
</comment>